<reference evidence="2 3" key="1">
    <citation type="journal article" date="2019" name="Commun. Biol.">
        <title>The bagworm genome reveals a unique fibroin gene that provides high tensile strength.</title>
        <authorList>
            <person name="Kono N."/>
            <person name="Nakamura H."/>
            <person name="Ohtoshi R."/>
            <person name="Tomita M."/>
            <person name="Numata K."/>
            <person name="Arakawa K."/>
        </authorList>
    </citation>
    <scope>NUCLEOTIDE SEQUENCE [LARGE SCALE GENOMIC DNA]</scope>
</reference>
<dbReference type="AlphaFoldDB" id="A0A4C1XF10"/>
<dbReference type="EMBL" id="BGZK01000817">
    <property type="protein sequence ID" value="GBP61562.1"/>
    <property type="molecule type" value="Genomic_DNA"/>
</dbReference>
<name>A0A4C1XF10_EUMVA</name>
<sequence length="163" mass="17920">MTIIFGQSQLELPEFRSTFDYRTTTSYRRDIIIVQLVNGQTLLNELKRENRKENPSIAYRKESKSARTGAGPVPESVPAPADAIQLNVVNAVFLGESKTNQNLCLYLRRPADGRPDAAISGGHKSRKKIPSDTAARGYISRKLCPSTSTYAASAGPRPEIPQS</sequence>
<organism evidence="2 3">
    <name type="scientific">Eumeta variegata</name>
    <name type="common">Bagworm moth</name>
    <name type="synonym">Eumeta japonica</name>
    <dbReference type="NCBI Taxonomy" id="151549"/>
    <lineage>
        <taxon>Eukaryota</taxon>
        <taxon>Metazoa</taxon>
        <taxon>Ecdysozoa</taxon>
        <taxon>Arthropoda</taxon>
        <taxon>Hexapoda</taxon>
        <taxon>Insecta</taxon>
        <taxon>Pterygota</taxon>
        <taxon>Neoptera</taxon>
        <taxon>Endopterygota</taxon>
        <taxon>Lepidoptera</taxon>
        <taxon>Glossata</taxon>
        <taxon>Ditrysia</taxon>
        <taxon>Tineoidea</taxon>
        <taxon>Psychidae</taxon>
        <taxon>Oiketicinae</taxon>
        <taxon>Eumeta</taxon>
    </lineage>
</organism>
<protein>
    <submittedName>
        <fullName evidence="2">Uncharacterized protein</fullName>
    </submittedName>
</protein>
<evidence type="ECO:0000313" key="3">
    <source>
        <dbReference type="Proteomes" id="UP000299102"/>
    </source>
</evidence>
<dbReference type="Proteomes" id="UP000299102">
    <property type="component" value="Unassembled WGS sequence"/>
</dbReference>
<feature type="compositionally biased region" description="Basic and acidic residues" evidence="1">
    <location>
        <begin position="54"/>
        <end position="65"/>
    </location>
</feature>
<feature type="region of interest" description="Disordered" evidence="1">
    <location>
        <begin position="54"/>
        <end position="78"/>
    </location>
</feature>
<evidence type="ECO:0000313" key="2">
    <source>
        <dbReference type="EMBL" id="GBP61562.1"/>
    </source>
</evidence>
<comment type="caution">
    <text evidence="2">The sequence shown here is derived from an EMBL/GenBank/DDBJ whole genome shotgun (WGS) entry which is preliminary data.</text>
</comment>
<gene>
    <name evidence="2" type="ORF">EVAR_46423_1</name>
</gene>
<accession>A0A4C1XF10</accession>
<proteinExistence type="predicted"/>
<feature type="region of interest" description="Disordered" evidence="1">
    <location>
        <begin position="115"/>
        <end position="138"/>
    </location>
</feature>
<evidence type="ECO:0000256" key="1">
    <source>
        <dbReference type="SAM" id="MobiDB-lite"/>
    </source>
</evidence>
<keyword evidence="3" id="KW-1185">Reference proteome</keyword>